<evidence type="ECO:0000313" key="2">
    <source>
        <dbReference type="EMBL" id="RPE00931.1"/>
    </source>
</evidence>
<proteinExistence type="predicted"/>
<keyword evidence="3" id="KW-1185">Reference proteome</keyword>
<reference evidence="2 3" key="1">
    <citation type="submission" date="2018-11" db="EMBL/GenBank/DDBJ databases">
        <title>Aureibaculum marinum gen. nov., sp. nov., a member of the family Flavobacteriaceae isolated from the Bohai Sea.</title>
        <authorList>
            <person name="Ji X."/>
        </authorList>
    </citation>
    <scope>NUCLEOTIDE SEQUENCE [LARGE SCALE GENOMIC DNA]</scope>
    <source>
        <strain evidence="2 3">BH-SD17</strain>
    </source>
</reference>
<feature type="non-terminal residue" evidence="2">
    <location>
        <position position="232"/>
    </location>
</feature>
<gene>
    <name evidence="2" type="ORF">EGM88_00855</name>
</gene>
<dbReference type="Proteomes" id="UP000270856">
    <property type="component" value="Unassembled WGS sequence"/>
</dbReference>
<dbReference type="OrthoDB" id="9808953at2"/>
<evidence type="ECO:0000256" key="1">
    <source>
        <dbReference type="SAM" id="SignalP"/>
    </source>
</evidence>
<name>A0A3N4P8B6_9FLAO</name>
<feature type="chain" id="PRO_5017963069" evidence="1">
    <location>
        <begin position="19"/>
        <end position="232"/>
    </location>
</feature>
<dbReference type="RefSeq" id="WP_148084074.1">
    <property type="nucleotide sequence ID" value="NZ_RPFJ01000001.1"/>
</dbReference>
<sequence length="232" mass="25415">MKIFKILFILLISSTTYGQVKIGENTNSIDTSSLLELESSNKAFVLTRITNIEMTNMTPLNGALVYNTDEKCIYQYNGTWVNLCDTGTDNQQLSFDSDTNIISLVNGGTVDLSKFINTDDQQLSINNNILTLEDGGTVDLSNYLDNTDNQEITDFSLNGTILTITLENGNTQTVDIASSSSDDQKLSIDNNILTLEDGGTVDLSNYLDNTDNQKISDFSLNGTILTITLENG</sequence>
<evidence type="ECO:0000313" key="3">
    <source>
        <dbReference type="Proteomes" id="UP000270856"/>
    </source>
</evidence>
<dbReference type="AlphaFoldDB" id="A0A3N4P8B6"/>
<comment type="caution">
    <text evidence="2">The sequence shown here is derived from an EMBL/GenBank/DDBJ whole genome shotgun (WGS) entry which is preliminary data.</text>
</comment>
<keyword evidence="1" id="KW-0732">Signal</keyword>
<feature type="signal peptide" evidence="1">
    <location>
        <begin position="1"/>
        <end position="18"/>
    </location>
</feature>
<protein>
    <submittedName>
        <fullName evidence="2">Uncharacterized protein</fullName>
    </submittedName>
</protein>
<organism evidence="2 3">
    <name type="scientific">Aureibaculum marinum</name>
    <dbReference type="NCBI Taxonomy" id="2487930"/>
    <lineage>
        <taxon>Bacteria</taxon>
        <taxon>Pseudomonadati</taxon>
        <taxon>Bacteroidota</taxon>
        <taxon>Flavobacteriia</taxon>
        <taxon>Flavobacteriales</taxon>
        <taxon>Flavobacteriaceae</taxon>
        <taxon>Aureibaculum</taxon>
    </lineage>
</organism>
<accession>A0A3N4P8B6</accession>
<dbReference type="EMBL" id="RPFJ01000001">
    <property type="protein sequence ID" value="RPE00931.1"/>
    <property type="molecule type" value="Genomic_DNA"/>
</dbReference>